<accession>A0A2C5Y1J0</accession>
<evidence type="ECO:0000313" key="5">
    <source>
        <dbReference type="EMBL" id="PHH61092.1"/>
    </source>
</evidence>
<dbReference type="Gene3D" id="3.30.465.10">
    <property type="match status" value="2"/>
</dbReference>
<feature type="domain" description="FAD-binding PCMH-type" evidence="4">
    <location>
        <begin position="122"/>
        <end position="308"/>
    </location>
</feature>
<dbReference type="InterPro" id="IPR006094">
    <property type="entry name" value="Oxid_FAD_bind_N"/>
</dbReference>
<dbReference type="PANTHER" id="PTHR13878:SF155">
    <property type="entry name" value="ALCOHOL OXIDASE, PUTATIVE (AFU_ORTHOLOGUE AFUA_4G00430)-RELATED"/>
    <property type="match status" value="1"/>
</dbReference>
<dbReference type="SUPFAM" id="SSF56176">
    <property type="entry name" value="FAD-binding/transporter-associated domain-like"/>
    <property type="match status" value="1"/>
</dbReference>
<dbReference type="OrthoDB" id="9983560at2759"/>
<reference evidence="5 6" key="1">
    <citation type="submission" date="2017-06" db="EMBL/GenBank/DDBJ databases">
        <title>Ant-infecting Ophiocordyceps genomes reveal a high diversity of potential behavioral manipulation genes and a possible major role for enterotoxins.</title>
        <authorList>
            <person name="De Bekker C."/>
            <person name="Evans H.C."/>
            <person name="Brachmann A."/>
            <person name="Hughes D.P."/>
        </authorList>
    </citation>
    <scope>NUCLEOTIDE SEQUENCE [LARGE SCALE GENOMIC DNA]</scope>
    <source>
        <strain evidence="5 6">Map64</strain>
    </source>
</reference>
<organism evidence="5 6">
    <name type="scientific">Ophiocordyceps australis</name>
    <dbReference type="NCBI Taxonomy" id="1399860"/>
    <lineage>
        <taxon>Eukaryota</taxon>
        <taxon>Fungi</taxon>
        <taxon>Dikarya</taxon>
        <taxon>Ascomycota</taxon>
        <taxon>Pezizomycotina</taxon>
        <taxon>Sordariomycetes</taxon>
        <taxon>Hypocreomycetidae</taxon>
        <taxon>Hypocreales</taxon>
        <taxon>Ophiocordycipitaceae</taxon>
        <taxon>Ophiocordyceps</taxon>
    </lineage>
</organism>
<sequence>MLTLGGFLILAASLTCAAKDFDRAHANQKCRCRPHQPCWPSRDAWQAFNSSIDGNLVAVQPVAHACHGANYDTAACNAALNRSTDSLWRASEPGALQWVNWEAWPEQNQSCYFDTARTVPCRHGRLSLWSAVVHKPEHIQTAVRFATQYNIRIAIKNSGHCFLGRSAAPESLQISTNRLKDMTFSGKFVPAGANLSHHGAVSAVTIGAGVSLKELYTAAGSRNMTLVAGLAHTVGAAGGYIQGGGHSPLGNWKGMASDQALEFRVVDAKGNLIIANDYQNKSLFWALRGGGGGTFGVVVSVTVKTFSNVPAPYAFFNFAAFRNDSAALGKMVNGFNTHLPAISDVGGSGYFFIRTKTGEQNDTQHVYVSGALIFANQPRVDEAKRVLDAMAADVGQYALPWSMYNISMAPRVSDWILGVLPGPSDETGNKALLGSRLVSREFLASNDGPGRLTSALQSIQRQTGDIIFTGLLVGGGAVNTNQVDSALNPAWRKTLLHITFGMGWNSNMTLVEQKKLQRLVTGTLVEELKALEPHMGAYLNEANAYEASWQESFWGCNYPRLYQIKQQVDPDGIFIVRRGVGSEDWSWAKGGFCRLVSR</sequence>
<keyword evidence="3" id="KW-0732">Signal</keyword>
<dbReference type="InterPro" id="IPR016169">
    <property type="entry name" value="FAD-bd_PCMH_sub2"/>
</dbReference>
<dbReference type="InterPro" id="IPR012951">
    <property type="entry name" value="BBE"/>
</dbReference>
<evidence type="ECO:0000313" key="6">
    <source>
        <dbReference type="Proteomes" id="UP000226192"/>
    </source>
</evidence>
<feature type="signal peptide" evidence="3">
    <location>
        <begin position="1"/>
        <end position="18"/>
    </location>
</feature>
<gene>
    <name evidence="5" type="ORF">CDD81_803</name>
</gene>
<protein>
    <recommendedName>
        <fullName evidence="4">FAD-binding PCMH-type domain-containing protein</fullName>
    </recommendedName>
</protein>
<feature type="chain" id="PRO_5012541659" description="FAD-binding PCMH-type domain-containing protein" evidence="3">
    <location>
        <begin position="19"/>
        <end position="598"/>
    </location>
</feature>
<evidence type="ECO:0000256" key="3">
    <source>
        <dbReference type="SAM" id="SignalP"/>
    </source>
</evidence>
<dbReference type="AlphaFoldDB" id="A0A2C5Y1J0"/>
<comment type="caution">
    <text evidence="5">The sequence shown here is derived from an EMBL/GenBank/DDBJ whole genome shotgun (WGS) entry which is preliminary data.</text>
</comment>
<dbReference type="Pfam" id="PF01565">
    <property type="entry name" value="FAD_binding_4"/>
    <property type="match status" value="1"/>
</dbReference>
<comment type="similarity">
    <text evidence="1">Belongs to the oxygen-dependent FAD-linked oxidoreductase family.</text>
</comment>
<dbReference type="GO" id="GO:0071949">
    <property type="term" value="F:FAD binding"/>
    <property type="evidence" value="ECO:0007669"/>
    <property type="project" value="InterPro"/>
</dbReference>
<dbReference type="InterPro" id="IPR050432">
    <property type="entry name" value="FAD-linked_Oxidoreductases_BP"/>
</dbReference>
<proteinExistence type="inferred from homology"/>
<evidence type="ECO:0000256" key="1">
    <source>
        <dbReference type="ARBA" id="ARBA00005466"/>
    </source>
</evidence>
<name>A0A2C5Y1J0_9HYPO</name>
<dbReference type="STRING" id="1399860.A0A2C5Y1J0"/>
<dbReference type="InterPro" id="IPR016166">
    <property type="entry name" value="FAD-bd_PCMH"/>
</dbReference>
<dbReference type="PANTHER" id="PTHR13878">
    <property type="entry name" value="GULONOLACTONE OXIDASE"/>
    <property type="match status" value="1"/>
</dbReference>
<dbReference type="EMBL" id="NJET01000117">
    <property type="protein sequence ID" value="PHH61092.1"/>
    <property type="molecule type" value="Genomic_DNA"/>
</dbReference>
<dbReference type="GO" id="GO:0016491">
    <property type="term" value="F:oxidoreductase activity"/>
    <property type="evidence" value="ECO:0007669"/>
    <property type="project" value="UniProtKB-KW"/>
</dbReference>
<evidence type="ECO:0000259" key="4">
    <source>
        <dbReference type="PROSITE" id="PS51387"/>
    </source>
</evidence>
<keyword evidence="2" id="KW-0560">Oxidoreductase</keyword>
<dbReference type="PROSITE" id="PS51387">
    <property type="entry name" value="FAD_PCMH"/>
    <property type="match status" value="1"/>
</dbReference>
<evidence type="ECO:0000256" key="2">
    <source>
        <dbReference type="ARBA" id="ARBA00023002"/>
    </source>
</evidence>
<dbReference type="Pfam" id="PF08031">
    <property type="entry name" value="BBE"/>
    <property type="match status" value="1"/>
</dbReference>
<dbReference type="Proteomes" id="UP000226192">
    <property type="component" value="Unassembled WGS sequence"/>
</dbReference>
<keyword evidence="6" id="KW-1185">Reference proteome</keyword>
<dbReference type="InterPro" id="IPR036318">
    <property type="entry name" value="FAD-bd_PCMH-like_sf"/>
</dbReference>